<proteinExistence type="predicted"/>
<name>A0A2K8T238_9NOSO</name>
<evidence type="ECO:0000313" key="1">
    <source>
        <dbReference type="EMBL" id="AUB41762.1"/>
    </source>
</evidence>
<dbReference type="KEGG" id="nfl:COO91_07829"/>
<protein>
    <submittedName>
        <fullName evidence="1">Uncharacterized protein</fullName>
    </submittedName>
</protein>
<dbReference type="EMBL" id="CP024785">
    <property type="protein sequence ID" value="AUB41762.1"/>
    <property type="molecule type" value="Genomic_DNA"/>
</dbReference>
<gene>
    <name evidence="1" type="ORF">COO91_07829</name>
</gene>
<sequence>MVYKTLRTVALSEAMPQALRYAISGGFQQPTLIVIMKLIMREF</sequence>
<dbReference type="Proteomes" id="UP000232003">
    <property type="component" value="Chromosome"/>
</dbReference>
<accession>A0A2K8T238</accession>
<evidence type="ECO:0000313" key="2">
    <source>
        <dbReference type="Proteomes" id="UP000232003"/>
    </source>
</evidence>
<dbReference type="AlphaFoldDB" id="A0A2K8T238"/>
<keyword evidence="2" id="KW-1185">Reference proteome</keyword>
<organism evidence="1 2">
    <name type="scientific">Nostoc flagelliforme CCNUN1</name>
    <dbReference type="NCBI Taxonomy" id="2038116"/>
    <lineage>
        <taxon>Bacteria</taxon>
        <taxon>Bacillati</taxon>
        <taxon>Cyanobacteriota</taxon>
        <taxon>Cyanophyceae</taxon>
        <taxon>Nostocales</taxon>
        <taxon>Nostocaceae</taxon>
        <taxon>Nostoc</taxon>
    </lineage>
</organism>
<reference evidence="1 2" key="1">
    <citation type="submission" date="2017-11" db="EMBL/GenBank/DDBJ databases">
        <title>Complete genome of a free-living desiccation-tolerant cyanobacterium and its photosynthetic adaptation to extreme terrestrial habitat.</title>
        <authorList>
            <person name="Shang J."/>
        </authorList>
    </citation>
    <scope>NUCLEOTIDE SEQUENCE [LARGE SCALE GENOMIC DNA]</scope>
    <source>
        <strain evidence="1 2">CCNUN1</strain>
    </source>
</reference>